<keyword evidence="9" id="KW-1185">Reference proteome</keyword>
<dbReference type="RefSeq" id="WP_310924435.1">
    <property type="nucleotide sequence ID" value="NZ_JAMQOP010000002.1"/>
</dbReference>
<keyword evidence="5 6" id="KW-0378">Hydrolase</keyword>
<keyword evidence="1 6" id="KW-0963">Cytoplasm</keyword>
<dbReference type="InterPro" id="IPR036980">
    <property type="entry name" value="RNase_P/MRP_Rpp29_sf"/>
</dbReference>
<organism evidence="8 9">
    <name type="scientific">Halogeometricum salsisoli</name>
    <dbReference type="NCBI Taxonomy" id="2950536"/>
    <lineage>
        <taxon>Archaea</taxon>
        <taxon>Methanobacteriati</taxon>
        <taxon>Methanobacteriota</taxon>
        <taxon>Stenosarchaea group</taxon>
        <taxon>Halobacteria</taxon>
        <taxon>Halobacteriales</taxon>
        <taxon>Haloferacaceae</taxon>
        <taxon>Halogeometricum</taxon>
    </lineage>
</organism>
<comment type="subunit">
    <text evidence="6">Consists of a catalytic RNA component and at least 4-5 protein subunits.</text>
</comment>
<evidence type="ECO:0000313" key="9">
    <source>
        <dbReference type="Proteomes" id="UP001257060"/>
    </source>
</evidence>
<comment type="caution">
    <text evidence="8">The sequence shown here is derived from an EMBL/GenBank/DDBJ whole genome shotgun (WGS) entry which is preliminary data.</text>
</comment>
<dbReference type="InterPro" id="IPR023534">
    <property type="entry name" value="Rof/RNase_P-like"/>
</dbReference>
<dbReference type="HAMAP" id="MF_00754">
    <property type="entry name" value="RNase_P_1"/>
    <property type="match status" value="1"/>
</dbReference>
<keyword evidence="2 6" id="KW-0819">tRNA processing</keyword>
<keyword evidence="3 6" id="KW-0540">Nuclease</keyword>
<evidence type="ECO:0000256" key="3">
    <source>
        <dbReference type="ARBA" id="ARBA00022722"/>
    </source>
</evidence>
<name>A0ABU2GFL0_9EURY</name>
<reference evidence="8 9" key="1">
    <citation type="submission" date="2022-06" db="EMBL/GenBank/DDBJ databases">
        <title>Halogeometricum sp. a new haloarchaeum isolate from saline soil.</title>
        <authorList>
            <person name="Strakova D."/>
            <person name="Galisteo C."/>
            <person name="Sanchez-Porro C."/>
            <person name="Ventosa A."/>
        </authorList>
    </citation>
    <scope>NUCLEOTIDE SEQUENCE [LARGE SCALE GENOMIC DNA]</scope>
    <source>
        <strain evidence="8 9">S1BR25-6</strain>
    </source>
</reference>
<comment type="function">
    <text evidence="6">Part of ribonuclease P, a protein complex that generates mature tRNA molecules by cleaving their 5'-ends.</text>
</comment>
<protein>
    <recommendedName>
        <fullName evidence="6">Ribonuclease P protein component 1</fullName>
        <shortName evidence="6">RNase P component 1</shortName>
        <ecNumber evidence="6">3.1.26.5</ecNumber>
    </recommendedName>
    <alternativeName>
        <fullName evidence="6">Rpp29</fullName>
    </alternativeName>
</protein>
<comment type="subcellular location">
    <subcellularLocation>
        <location evidence="6">Cytoplasm</location>
    </subcellularLocation>
</comment>
<feature type="region of interest" description="Disordered" evidence="7">
    <location>
        <begin position="74"/>
        <end position="118"/>
    </location>
</feature>
<evidence type="ECO:0000256" key="4">
    <source>
        <dbReference type="ARBA" id="ARBA00022759"/>
    </source>
</evidence>
<dbReference type="SMART" id="SM00538">
    <property type="entry name" value="POP4"/>
    <property type="match status" value="1"/>
</dbReference>
<evidence type="ECO:0000256" key="6">
    <source>
        <dbReference type="HAMAP-Rule" id="MF_00754"/>
    </source>
</evidence>
<accession>A0ABU2GFL0</accession>
<dbReference type="Proteomes" id="UP001257060">
    <property type="component" value="Unassembled WGS sequence"/>
</dbReference>
<dbReference type="Pfam" id="PF01868">
    <property type="entry name" value="RNase_P-MRP_p29"/>
    <property type="match status" value="1"/>
</dbReference>
<dbReference type="EC" id="3.1.26.5" evidence="6"/>
<evidence type="ECO:0000256" key="5">
    <source>
        <dbReference type="ARBA" id="ARBA00022801"/>
    </source>
</evidence>
<dbReference type="InterPro" id="IPR023538">
    <property type="entry name" value="RNP1"/>
</dbReference>
<proteinExistence type="inferred from homology"/>
<dbReference type="InterPro" id="IPR002730">
    <property type="entry name" value="Rpp29/RNP1"/>
</dbReference>
<dbReference type="SUPFAM" id="SSF101744">
    <property type="entry name" value="Rof/RNase P subunit-like"/>
    <property type="match status" value="1"/>
</dbReference>
<evidence type="ECO:0000313" key="8">
    <source>
        <dbReference type="EMBL" id="MDS0299582.1"/>
    </source>
</evidence>
<dbReference type="Gene3D" id="2.30.30.210">
    <property type="entry name" value="Ribonuclease P/MRP, subunit p29"/>
    <property type="match status" value="1"/>
</dbReference>
<dbReference type="EMBL" id="JAMQOP010000002">
    <property type="protein sequence ID" value="MDS0299582.1"/>
    <property type="molecule type" value="Genomic_DNA"/>
</dbReference>
<evidence type="ECO:0000256" key="1">
    <source>
        <dbReference type="ARBA" id="ARBA00022490"/>
    </source>
</evidence>
<evidence type="ECO:0000256" key="7">
    <source>
        <dbReference type="SAM" id="MobiDB-lite"/>
    </source>
</evidence>
<gene>
    <name evidence="6" type="primary">rnp1</name>
    <name evidence="8" type="ORF">NDI76_12600</name>
</gene>
<comment type="similarity">
    <text evidence="6">Belongs to the eukaryotic/archaeal RNase P protein component 1 family.</text>
</comment>
<keyword evidence="4 6" id="KW-0255">Endonuclease</keyword>
<evidence type="ECO:0000256" key="2">
    <source>
        <dbReference type="ARBA" id="ARBA00022694"/>
    </source>
</evidence>
<comment type="catalytic activity">
    <reaction evidence="6">
        <text>Endonucleolytic cleavage of RNA, removing 5'-extranucleotides from tRNA precursor.</text>
        <dbReference type="EC" id="3.1.26.5"/>
    </reaction>
</comment>
<sequence>MALTPETLTRHELNGLRVEVVDAANPDLVGIAGRVVVETMQTLHVDVDASESEASDDGETRVLQVPKQGATLQFEIPSRDDAPASARERTDEAADAEKASGTASKLRSETAGRFEAGQSGRCQGAAYVTVDGARLLSRPALRTEKAGDTTWR</sequence>
<feature type="compositionally biased region" description="Basic and acidic residues" evidence="7">
    <location>
        <begin position="77"/>
        <end position="98"/>
    </location>
</feature>